<evidence type="ECO:0000256" key="5">
    <source>
        <dbReference type="SAM" id="SignalP"/>
    </source>
</evidence>
<evidence type="ECO:0000313" key="6">
    <source>
        <dbReference type="EMBL" id="GAA5189206.1"/>
    </source>
</evidence>
<evidence type="ECO:0000256" key="3">
    <source>
        <dbReference type="ARBA" id="ARBA00022989"/>
    </source>
</evidence>
<dbReference type="Pfam" id="PF07681">
    <property type="entry name" value="DoxX"/>
    <property type="match status" value="1"/>
</dbReference>
<protein>
    <submittedName>
        <fullName evidence="6">DoxX family protein</fullName>
    </submittedName>
</protein>
<keyword evidence="4" id="KW-0472">Membrane</keyword>
<evidence type="ECO:0000313" key="7">
    <source>
        <dbReference type="Proteomes" id="UP001501570"/>
    </source>
</evidence>
<feature type="signal peptide" evidence="5">
    <location>
        <begin position="1"/>
        <end position="21"/>
    </location>
</feature>
<gene>
    <name evidence="6" type="ORF">GCM10023322_41580</name>
</gene>
<comment type="caution">
    <text evidence="6">The sequence shown here is derived from an EMBL/GenBank/DDBJ whole genome shotgun (WGS) entry which is preliminary data.</text>
</comment>
<dbReference type="InterPro" id="IPR032808">
    <property type="entry name" value="DoxX"/>
</dbReference>
<keyword evidence="2" id="KW-0812">Transmembrane</keyword>
<accession>A0ABP9RZL8</accession>
<evidence type="ECO:0000256" key="4">
    <source>
        <dbReference type="ARBA" id="ARBA00023136"/>
    </source>
</evidence>
<evidence type="ECO:0000256" key="2">
    <source>
        <dbReference type="ARBA" id="ARBA00022692"/>
    </source>
</evidence>
<name>A0ABP9RZL8_9ACTN</name>
<keyword evidence="3" id="KW-1133">Transmembrane helix</keyword>
<dbReference type="RefSeq" id="WP_345631878.1">
    <property type="nucleotide sequence ID" value="NZ_BAABJQ010000012.1"/>
</dbReference>
<proteinExistence type="predicted"/>
<reference evidence="7" key="1">
    <citation type="journal article" date="2019" name="Int. J. Syst. Evol. Microbiol.">
        <title>The Global Catalogue of Microorganisms (GCM) 10K type strain sequencing project: providing services to taxonomists for standard genome sequencing and annotation.</title>
        <authorList>
            <consortium name="The Broad Institute Genomics Platform"/>
            <consortium name="The Broad Institute Genome Sequencing Center for Infectious Disease"/>
            <person name="Wu L."/>
            <person name="Ma J."/>
        </authorList>
    </citation>
    <scope>NUCLEOTIDE SEQUENCE [LARGE SCALE GENOMIC DNA]</scope>
    <source>
        <strain evidence="7">JCM 18304</strain>
    </source>
</reference>
<organism evidence="6 7">
    <name type="scientific">Rugosimonospora acidiphila</name>
    <dbReference type="NCBI Taxonomy" id="556531"/>
    <lineage>
        <taxon>Bacteria</taxon>
        <taxon>Bacillati</taxon>
        <taxon>Actinomycetota</taxon>
        <taxon>Actinomycetes</taxon>
        <taxon>Micromonosporales</taxon>
        <taxon>Micromonosporaceae</taxon>
        <taxon>Rugosimonospora</taxon>
    </lineage>
</organism>
<dbReference type="EMBL" id="BAABJQ010000012">
    <property type="protein sequence ID" value="GAA5189206.1"/>
    <property type="molecule type" value="Genomic_DNA"/>
</dbReference>
<evidence type="ECO:0000256" key="1">
    <source>
        <dbReference type="ARBA" id="ARBA00004141"/>
    </source>
</evidence>
<comment type="subcellular location">
    <subcellularLocation>
        <location evidence="1">Membrane</location>
        <topology evidence="1">Multi-pass membrane protein</topology>
    </subcellularLocation>
</comment>
<feature type="chain" id="PRO_5046971552" evidence="5">
    <location>
        <begin position="22"/>
        <end position="180"/>
    </location>
</feature>
<keyword evidence="5" id="KW-0732">Signal</keyword>
<dbReference type="Proteomes" id="UP001501570">
    <property type="component" value="Unassembled WGS sequence"/>
</dbReference>
<keyword evidence="7" id="KW-1185">Reference proteome</keyword>
<sequence>MSLARTAARAMLAGIFVASGAQGVAKPDPHVPTAKRITDRVSPMVRRIHPALPSDARALVQLDLLVKLVAGLALVTPLRRPAAVALLTTLIPTTLAAHRFWEVEDPGDRRNQAAHLMKNLGLMGGLILAALDTEGRPGMRWRTAHLASDANRSLRRGARDTRTRFQLAARHNSIGRRLVS</sequence>